<dbReference type="AlphaFoldDB" id="A0ABD1Q704"/>
<gene>
    <name evidence="1" type="ORF">Adt_39519</name>
</gene>
<organism evidence="1 2">
    <name type="scientific">Abeliophyllum distichum</name>
    <dbReference type="NCBI Taxonomy" id="126358"/>
    <lineage>
        <taxon>Eukaryota</taxon>
        <taxon>Viridiplantae</taxon>
        <taxon>Streptophyta</taxon>
        <taxon>Embryophyta</taxon>
        <taxon>Tracheophyta</taxon>
        <taxon>Spermatophyta</taxon>
        <taxon>Magnoliopsida</taxon>
        <taxon>eudicotyledons</taxon>
        <taxon>Gunneridae</taxon>
        <taxon>Pentapetalae</taxon>
        <taxon>asterids</taxon>
        <taxon>lamiids</taxon>
        <taxon>Lamiales</taxon>
        <taxon>Oleaceae</taxon>
        <taxon>Forsythieae</taxon>
        <taxon>Abeliophyllum</taxon>
    </lineage>
</organism>
<accession>A0ABD1Q704</accession>
<dbReference type="EMBL" id="JBFOLK010000012">
    <property type="protein sequence ID" value="KAL2471383.1"/>
    <property type="molecule type" value="Genomic_DNA"/>
</dbReference>
<reference evidence="2" key="1">
    <citation type="submission" date="2024-07" db="EMBL/GenBank/DDBJ databases">
        <title>Two chromosome-level genome assemblies of Korean endemic species Abeliophyllum distichum and Forsythia ovata (Oleaceae).</title>
        <authorList>
            <person name="Jang H."/>
        </authorList>
    </citation>
    <scope>NUCLEOTIDE SEQUENCE [LARGE SCALE GENOMIC DNA]</scope>
</reference>
<comment type="caution">
    <text evidence="1">The sequence shown here is derived from an EMBL/GenBank/DDBJ whole genome shotgun (WGS) entry which is preliminary data.</text>
</comment>
<evidence type="ECO:0000313" key="2">
    <source>
        <dbReference type="Proteomes" id="UP001604336"/>
    </source>
</evidence>
<proteinExistence type="predicted"/>
<name>A0ABD1Q704_9LAMI</name>
<keyword evidence="2" id="KW-1185">Reference proteome</keyword>
<sequence>MLRCPLWKSLLVQMTKDNPKNVVYPSSSKEAPLSPKAAEEDTDSVMHSIQALFTSWEQVKASFSLSSSFATRPSTSFISSTKDMNTLKKSVLVYTSFIDKDISRVNIDNCKLRLVAKKRNISLEIEQTKALTARYSEVAVDDPNIVIEELSIVDSRQGSEWSKHGYQMRSILERLDGVG</sequence>
<protein>
    <submittedName>
        <fullName evidence="1">Uncharacterized protein</fullName>
    </submittedName>
</protein>
<dbReference type="Proteomes" id="UP001604336">
    <property type="component" value="Unassembled WGS sequence"/>
</dbReference>
<evidence type="ECO:0000313" key="1">
    <source>
        <dbReference type="EMBL" id="KAL2471383.1"/>
    </source>
</evidence>